<gene>
    <name evidence="3" type="ORF">GXM_10245</name>
</gene>
<dbReference type="Pfam" id="PF10047">
    <property type="entry name" value="DUF2281"/>
    <property type="match status" value="1"/>
</dbReference>
<evidence type="ECO:0000259" key="2">
    <source>
        <dbReference type="Pfam" id="PF10047"/>
    </source>
</evidence>
<dbReference type="Proteomes" id="UP000326678">
    <property type="component" value="Chromosome pGXM07"/>
</dbReference>
<feature type="domain" description="DUF2281" evidence="2">
    <location>
        <begin position="7"/>
        <end position="40"/>
    </location>
</feature>
<sequence>MTIKKILLQEIESSPESLLEETLDFLRFLKTKQAAVKKDTHPPHINPETASSDTIHQPEENLTENSQLPYRPASGRSILRHAGTWAGDDFDECLQSVYATRGKAKLDYDLNPFD</sequence>
<evidence type="ECO:0000256" key="1">
    <source>
        <dbReference type="SAM" id="MobiDB-lite"/>
    </source>
</evidence>
<dbReference type="KEGG" id="nsh:GXM_10245"/>
<proteinExistence type="predicted"/>
<protein>
    <recommendedName>
        <fullName evidence="2">DUF2281 domain-containing protein</fullName>
    </recommendedName>
</protein>
<dbReference type="EMBL" id="CP045234">
    <property type="protein sequence ID" value="QFS52981.1"/>
    <property type="molecule type" value="Genomic_DNA"/>
</dbReference>
<name>A0A5P8WK89_9NOSO</name>
<evidence type="ECO:0000313" key="4">
    <source>
        <dbReference type="Proteomes" id="UP000326678"/>
    </source>
</evidence>
<evidence type="ECO:0000313" key="3">
    <source>
        <dbReference type="EMBL" id="QFS52981.1"/>
    </source>
</evidence>
<keyword evidence="4" id="KW-1185">Reference proteome</keyword>
<dbReference type="RefSeq" id="WP_152593005.1">
    <property type="nucleotide sequence ID" value="NZ_CP045234.1"/>
</dbReference>
<dbReference type="AlphaFoldDB" id="A0A5P8WK89"/>
<organism evidence="3 4">
    <name type="scientific">Nostoc sphaeroides CCNUC1</name>
    <dbReference type="NCBI Taxonomy" id="2653204"/>
    <lineage>
        <taxon>Bacteria</taxon>
        <taxon>Bacillati</taxon>
        <taxon>Cyanobacteriota</taxon>
        <taxon>Cyanophyceae</taxon>
        <taxon>Nostocales</taxon>
        <taxon>Nostocaceae</taxon>
        <taxon>Nostoc</taxon>
    </lineage>
</organism>
<accession>A0A5P8WK89</accession>
<feature type="region of interest" description="Disordered" evidence="1">
    <location>
        <begin position="36"/>
        <end position="73"/>
    </location>
</feature>
<reference evidence="3 4" key="1">
    <citation type="submission" date="2019-10" db="EMBL/GenBank/DDBJ databases">
        <title>Genomic and transcriptomic insights into the perfect genentic adaptation of a filamentous nitrogen-fixing cyanobacterium to rice fields.</title>
        <authorList>
            <person name="Chen Z."/>
        </authorList>
    </citation>
    <scope>NUCLEOTIDE SEQUENCE [LARGE SCALE GENOMIC DNA]</scope>
    <source>
        <strain evidence="3">CCNUC1</strain>
    </source>
</reference>
<dbReference type="InterPro" id="IPR018739">
    <property type="entry name" value="DUF2281"/>
</dbReference>